<proteinExistence type="predicted"/>
<keyword evidence="2" id="KW-0472">Membrane</keyword>
<gene>
    <name evidence="3" type="ORF">METZ01_LOCUS320188</name>
</gene>
<feature type="compositionally biased region" description="Basic and acidic residues" evidence="1">
    <location>
        <begin position="196"/>
        <end position="219"/>
    </location>
</feature>
<feature type="region of interest" description="Disordered" evidence="1">
    <location>
        <begin position="135"/>
        <end position="219"/>
    </location>
</feature>
<feature type="non-terminal residue" evidence="3">
    <location>
        <position position="1"/>
    </location>
</feature>
<evidence type="ECO:0000256" key="2">
    <source>
        <dbReference type="SAM" id="Phobius"/>
    </source>
</evidence>
<sequence>ELSTQMRSALSGVTQGLSVAFNTTFLALVGVIPVMLLSSTLRKGEEDLLLSIEEYCLEDLLPNLHVRPGEEAADEAVHEHLGKMAEFSENWRKQVAPVMSELEKQSESLKLQVGGLQPLLQQYSDHVFEVKDQVEEQRQNAEESGPLQKAAKVSDSESSEEEPVSETSNPSESEKKASATDSSSEQVAASPGEETASARDKISTTDEGLQKEKPETSEN</sequence>
<evidence type="ECO:0008006" key="4">
    <source>
        <dbReference type="Google" id="ProtNLM"/>
    </source>
</evidence>
<keyword evidence="2" id="KW-1133">Transmembrane helix</keyword>
<protein>
    <recommendedName>
        <fullName evidence="4">MotA/TolQ/ExbB proton channel domain-containing protein</fullName>
    </recommendedName>
</protein>
<dbReference type="AlphaFoldDB" id="A0A382P1Q6"/>
<organism evidence="3">
    <name type="scientific">marine metagenome</name>
    <dbReference type="NCBI Taxonomy" id="408172"/>
    <lineage>
        <taxon>unclassified sequences</taxon>
        <taxon>metagenomes</taxon>
        <taxon>ecological metagenomes</taxon>
    </lineage>
</organism>
<evidence type="ECO:0000256" key="1">
    <source>
        <dbReference type="SAM" id="MobiDB-lite"/>
    </source>
</evidence>
<name>A0A382P1Q6_9ZZZZ</name>
<dbReference type="EMBL" id="UINC01104294">
    <property type="protein sequence ID" value="SVC67334.1"/>
    <property type="molecule type" value="Genomic_DNA"/>
</dbReference>
<reference evidence="3" key="1">
    <citation type="submission" date="2018-05" db="EMBL/GenBank/DDBJ databases">
        <authorList>
            <person name="Lanie J.A."/>
            <person name="Ng W.-L."/>
            <person name="Kazmierczak K.M."/>
            <person name="Andrzejewski T.M."/>
            <person name="Davidsen T.M."/>
            <person name="Wayne K.J."/>
            <person name="Tettelin H."/>
            <person name="Glass J.I."/>
            <person name="Rusch D."/>
            <person name="Podicherti R."/>
            <person name="Tsui H.-C.T."/>
            <person name="Winkler M.E."/>
        </authorList>
    </citation>
    <scope>NUCLEOTIDE SEQUENCE</scope>
</reference>
<accession>A0A382P1Q6</accession>
<evidence type="ECO:0000313" key="3">
    <source>
        <dbReference type="EMBL" id="SVC67334.1"/>
    </source>
</evidence>
<feature type="transmembrane region" description="Helical" evidence="2">
    <location>
        <begin position="20"/>
        <end position="41"/>
    </location>
</feature>
<keyword evidence="2" id="KW-0812">Transmembrane</keyword>